<dbReference type="PANTHER" id="PTHR38731">
    <property type="entry name" value="LIPL45-RELATED LIPOPROTEIN-RELATED"/>
    <property type="match status" value="1"/>
</dbReference>
<reference evidence="4 5" key="1">
    <citation type="journal article" date="2012" name="Proc. Natl. Acad. Sci. U.S.A.">
        <title>Genome and physiology of a model Epsilonproteobacterium responsible for sulfide detoxification in marine oxygen depletion zones.</title>
        <authorList>
            <person name="Grote J."/>
            <person name="Schott T."/>
            <person name="Bruckner C.G."/>
            <person name="Glockner F.O."/>
            <person name="Jost G."/>
            <person name="Teeling H."/>
            <person name="Labrenz M."/>
            <person name="Jurgens K."/>
        </authorList>
    </citation>
    <scope>NUCLEOTIDE SEQUENCE [LARGE SCALE GENOMIC DNA]</scope>
    <source>
        <strain evidence="4 5">GD1</strain>
    </source>
</reference>
<organism evidence="4 5">
    <name type="scientific">Sulfurimonas gotlandica (strain DSM 19862 / JCM 16533 / GD1)</name>
    <dbReference type="NCBI Taxonomy" id="929558"/>
    <lineage>
        <taxon>Bacteria</taxon>
        <taxon>Pseudomonadati</taxon>
        <taxon>Campylobacterota</taxon>
        <taxon>Epsilonproteobacteria</taxon>
        <taxon>Campylobacterales</taxon>
        <taxon>Sulfurimonadaceae</taxon>
        <taxon>Sulfurimonas</taxon>
    </lineage>
</organism>
<dbReference type="RefSeq" id="WP_008336268.1">
    <property type="nucleotide sequence ID" value="NZ_AFRZ01000001.1"/>
</dbReference>
<accession>H1FV57</accession>
<feature type="region of interest" description="Disordered" evidence="1">
    <location>
        <begin position="194"/>
        <end position="225"/>
    </location>
</feature>
<dbReference type="Proteomes" id="UP000006431">
    <property type="component" value="Unassembled WGS sequence"/>
</dbReference>
<evidence type="ECO:0000256" key="2">
    <source>
        <dbReference type="SAM" id="SignalP"/>
    </source>
</evidence>
<dbReference type="Pfam" id="PF04773">
    <property type="entry name" value="FecR"/>
    <property type="match status" value="1"/>
</dbReference>
<gene>
    <name evidence="4" type="ORF">SMGD1_1728</name>
</gene>
<dbReference type="eggNOG" id="COG4254">
    <property type="taxonomic scope" value="Bacteria"/>
</dbReference>
<dbReference type="OrthoDB" id="5335024at2"/>
<keyword evidence="5" id="KW-1185">Reference proteome</keyword>
<feature type="domain" description="FecR protein" evidence="3">
    <location>
        <begin position="54"/>
        <end position="156"/>
    </location>
</feature>
<dbReference type="InterPro" id="IPR006860">
    <property type="entry name" value="FecR"/>
</dbReference>
<dbReference type="EMBL" id="AFRZ01000001">
    <property type="protein sequence ID" value="EHP30251.1"/>
    <property type="molecule type" value="Genomic_DNA"/>
</dbReference>
<feature type="chain" id="PRO_5002840464" description="FecR protein domain-containing protein" evidence="2">
    <location>
        <begin position="21"/>
        <end position="372"/>
    </location>
</feature>
<dbReference type="AlphaFoldDB" id="B6BIA1"/>
<name>B6BIA1_SULGG</name>
<comment type="caution">
    <text evidence="4">The sequence shown here is derived from an EMBL/GenBank/DDBJ whole genome shotgun (WGS) entry which is preliminary data.</text>
</comment>
<feature type="signal peptide" evidence="2">
    <location>
        <begin position="1"/>
        <end position="20"/>
    </location>
</feature>
<dbReference type="STRING" id="929558.SMGD1_1728"/>
<protein>
    <recommendedName>
        <fullName evidence="3">FecR protein domain-containing protein</fullName>
    </recommendedName>
</protein>
<dbReference type="PATRIC" id="fig|929558.5.peg.1722"/>
<dbReference type="PANTHER" id="PTHR38731:SF1">
    <property type="entry name" value="FECR PROTEIN DOMAIN-CONTAINING PROTEIN"/>
    <property type="match status" value="1"/>
</dbReference>
<evidence type="ECO:0000313" key="5">
    <source>
        <dbReference type="Proteomes" id="UP000006431"/>
    </source>
</evidence>
<evidence type="ECO:0000259" key="3">
    <source>
        <dbReference type="Pfam" id="PF04773"/>
    </source>
</evidence>
<keyword evidence="2" id="KW-0732">Signal</keyword>
<dbReference type="HOGENOM" id="CLU_743788_0_0_7"/>
<dbReference type="Gene3D" id="2.60.120.1440">
    <property type="match status" value="1"/>
</dbReference>
<evidence type="ECO:0000313" key="4">
    <source>
        <dbReference type="EMBL" id="EHP30251.1"/>
    </source>
</evidence>
<sequence>MKFLQKMILLILFLAFNLFAKDVATITGLNGKAFVERDSSKIELSLGDKLQEKDTIVTNDKAKVQIIFKDETIVTIGKNSNFSINEYLFEDSQEPVAKFGMLKGAMRAITGRIGKVAPDKFMVKTKTATMGIRGTNFSLLVGEDGSYQAYCTFGAISVSVGGTEHVVQQGFFLSISPDGNVEVKEFTPEDLKEMKKKNFAKSTSKKGNASEDGDTSANNDGQLDNTTEAFDNVVVKDISESVVDAEQTTDLASLIASYSMDNAVYSGTYATTVDSGGDWGSAEGGTATLNVDFGNDVSSLVLNDGNNDFTVSGTTTIEGTSLKLIGNNGSDIVNGTFEGATGNKVTGNFSADVGGSGDEKGTYTVTTEQVLH</sequence>
<feature type="compositionally biased region" description="Polar residues" evidence="1">
    <location>
        <begin position="215"/>
        <end position="225"/>
    </location>
</feature>
<proteinExistence type="predicted"/>
<accession>B6BIA1</accession>
<evidence type="ECO:0000256" key="1">
    <source>
        <dbReference type="SAM" id="MobiDB-lite"/>
    </source>
</evidence>